<organism evidence="10 11">
    <name type="scientific">Arabidopsis arenosa</name>
    <name type="common">Sand rock-cress</name>
    <name type="synonym">Cardaminopsis arenosa</name>
    <dbReference type="NCBI Taxonomy" id="38785"/>
    <lineage>
        <taxon>Eukaryota</taxon>
        <taxon>Viridiplantae</taxon>
        <taxon>Streptophyta</taxon>
        <taxon>Embryophyta</taxon>
        <taxon>Tracheophyta</taxon>
        <taxon>Spermatophyta</taxon>
        <taxon>Magnoliopsida</taxon>
        <taxon>eudicotyledons</taxon>
        <taxon>Gunneridae</taxon>
        <taxon>Pentapetalae</taxon>
        <taxon>rosids</taxon>
        <taxon>malvids</taxon>
        <taxon>Brassicales</taxon>
        <taxon>Brassicaceae</taxon>
        <taxon>Camelineae</taxon>
        <taxon>Arabidopsis</taxon>
    </lineage>
</organism>
<dbReference type="GO" id="GO:0046982">
    <property type="term" value="F:protein heterodimerization activity"/>
    <property type="evidence" value="ECO:0007669"/>
    <property type="project" value="InterPro"/>
</dbReference>
<evidence type="ECO:0000256" key="6">
    <source>
        <dbReference type="ARBA" id="ARBA00023163"/>
    </source>
</evidence>
<dbReference type="PRINTS" id="PR00615">
    <property type="entry name" value="CCAATSUBUNTA"/>
</dbReference>
<proteinExistence type="inferred from homology"/>
<dbReference type="InterPro" id="IPR003958">
    <property type="entry name" value="CBFA_NFYB_domain"/>
</dbReference>
<keyword evidence="11" id="KW-1185">Reference proteome</keyword>
<dbReference type="Gene3D" id="1.10.20.10">
    <property type="entry name" value="Histone, subunit A"/>
    <property type="match status" value="1"/>
</dbReference>
<keyword evidence="7" id="KW-0539">Nucleus</keyword>
<evidence type="ECO:0000256" key="7">
    <source>
        <dbReference type="ARBA" id="ARBA00023242"/>
    </source>
</evidence>
<feature type="region of interest" description="Disordered" evidence="8">
    <location>
        <begin position="313"/>
        <end position="404"/>
    </location>
</feature>
<comment type="subcellular location">
    <subcellularLocation>
        <location evidence="1">Nucleus</location>
    </subcellularLocation>
</comment>
<keyword evidence="4" id="KW-0238">DNA-binding</keyword>
<dbReference type="FunFam" id="1.10.20.10:FF:000035">
    <property type="entry name" value="Nuclear transcription factor Y subunit B-3"/>
    <property type="match status" value="1"/>
</dbReference>
<evidence type="ECO:0000256" key="5">
    <source>
        <dbReference type="ARBA" id="ARBA00023159"/>
    </source>
</evidence>
<feature type="compositionally biased region" description="Basic and acidic residues" evidence="8">
    <location>
        <begin position="319"/>
        <end position="331"/>
    </location>
</feature>
<evidence type="ECO:0000313" key="10">
    <source>
        <dbReference type="EMBL" id="CAE6037924.1"/>
    </source>
</evidence>
<dbReference type="PANTHER" id="PTHR11064">
    <property type="entry name" value="CCAAT-BINDING TRANSCRIPTION FACTOR-RELATED"/>
    <property type="match status" value="1"/>
</dbReference>
<dbReference type="PANTHER" id="PTHR11064:SF141">
    <property type="entry name" value="NUCLEAR TRANSCRIPTION FACTOR Y SUBUNIT B-1"/>
    <property type="match status" value="1"/>
</dbReference>
<evidence type="ECO:0000256" key="4">
    <source>
        <dbReference type="ARBA" id="ARBA00023125"/>
    </source>
</evidence>
<keyword evidence="3" id="KW-0805">Transcription regulation</keyword>
<feature type="compositionally biased region" description="Low complexity" evidence="8">
    <location>
        <begin position="353"/>
        <end position="364"/>
    </location>
</feature>
<comment type="similarity">
    <text evidence="2">Belongs to the NFYB/HAP3 subunit family.</text>
</comment>
<evidence type="ECO:0000259" key="9">
    <source>
        <dbReference type="Pfam" id="PF00808"/>
    </source>
</evidence>
<evidence type="ECO:0000256" key="2">
    <source>
        <dbReference type="ARBA" id="ARBA00009053"/>
    </source>
</evidence>
<dbReference type="GO" id="GO:0016602">
    <property type="term" value="C:CCAAT-binding factor complex"/>
    <property type="evidence" value="ECO:0007669"/>
    <property type="project" value="InterPro"/>
</dbReference>
<protein>
    <recommendedName>
        <fullName evidence="9">Transcription factor CBF/NF-Y/archaeal histone domain-containing protein</fullName>
    </recommendedName>
</protein>
<dbReference type="Pfam" id="PF00808">
    <property type="entry name" value="CBFD_NFYB_HMF"/>
    <property type="match status" value="1"/>
</dbReference>
<name>A0A8S2A5T7_ARAAE</name>
<evidence type="ECO:0000256" key="1">
    <source>
        <dbReference type="ARBA" id="ARBA00004123"/>
    </source>
</evidence>
<evidence type="ECO:0000256" key="8">
    <source>
        <dbReference type="SAM" id="MobiDB-lite"/>
    </source>
</evidence>
<sequence>MADTPSSPAGDGGESGGSVREQDRYLPIANISRIMKKALPPNGKIGKDAKDTVQECVSEFISFITSEASDKCQKEKRKTVNGDDLLWAMATLGFEDYLEPLKIYLARYRELEGDNKGSGKSGDGSNRDAGGGVSGEEMPSWPLFFQIQNSVLQNQEETMEFQEAGSTSTARVKIDFVEQMKDKESKWNHRKSLAWDTAFFTNPGVLDPEELFGSLKIDENEIEVEVNHKHSIKTLPSETDARPSFAWDNAFFTDPGVLDAEELSLMNNGFTSNTKLRKSADSMTTTTQGSRFSVASIEFDLFHELRASLRNSPNVKQTVTRESHRKLPDGKKRTKGYKQKDQPLSLIPQPKVSFSSSSSSSTISKPLTPCQATREKKCVASELGKTRGKHKNHGFEEQSGSKSNIRSSYSSYAFKYLTSSSSGLRLPLPKMSFFDSQENGEKENREPNAVEANRRRRHKSKLETSSSTPENRSILGQRKMRK</sequence>
<dbReference type="SUPFAM" id="SSF47113">
    <property type="entry name" value="Histone-fold"/>
    <property type="match status" value="1"/>
</dbReference>
<feature type="region of interest" description="Disordered" evidence="8">
    <location>
        <begin position="114"/>
        <end position="134"/>
    </location>
</feature>
<dbReference type="PROSITE" id="PS00685">
    <property type="entry name" value="NFYB_HAP3"/>
    <property type="match status" value="1"/>
</dbReference>
<dbReference type="GO" id="GO:0001228">
    <property type="term" value="F:DNA-binding transcription activator activity, RNA polymerase II-specific"/>
    <property type="evidence" value="ECO:0007669"/>
    <property type="project" value="InterPro"/>
</dbReference>
<feature type="compositionally biased region" description="Basic and acidic residues" evidence="8">
    <location>
        <begin position="439"/>
        <end position="448"/>
    </location>
</feature>
<reference evidence="10" key="1">
    <citation type="submission" date="2021-01" db="EMBL/GenBank/DDBJ databases">
        <authorList>
            <person name="Bezrukov I."/>
        </authorList>
    </citation>
    <scope>NUCLEOTIDE SEQUENCE</scope>
</reference>
<dbReference type="AlphaFoldDB" id="A0A8S2A5T7"/>
<accession>A0A8S2A5T7</accession>
<dbReference type="CDD" id="cd22907">
    <property type="entry name" value="HFD_NFYB"/>
    <property type="match status" value="1"/>
</dbReference>
<keyword evidence="6" id="KW-0804">Transcription</keyword>
<evidence type="ECO:0000256" key="3">
    <source>
        <dbReference type="ARBA" id="ARBA00023015"/>
    </source>
</evidence>
<dbReference type="InterPro" id="IPR003956">
    <property type="entry name" value="Transcrpt_fac_NFYB/HAP3_CS"/>
</dbReference>
<keyword evidence="5" id="KW-0010">Activator</keyword>
<feature type="domain" description="Transcription factor CBF/NF-Y/archaeal histone" evidence="9">
    <location>
        <begin position="25"/>
        <end position="89"/>
    </location>
</feature>
<feature type="region of interest" description="Disordered" evidence="8">
    <location>
        <begin position="434"/>
        <end position="482"/>
    </location>
</feature>
<dbReference type="GO" id="GO:0000978">
    <property type="term" value="F:RNA polymerase II cis-regulatory region sequence-specific DNA binding"/>
    <property type="evidence" value="ECO:0007669"/>
    <property type="project" value="TreeGrafter"/>
</dbReference>
<gene>
    <name evidence="10" type="ORF">AARE701A_LOCUS10884</name>
</gene>
<evidence type="ECO:0000313" key="11">
    <source>
        <dbReference type="Proteomes" id="UP000682877"/>
    </source>
</evidence>
<dbReference type="InterPro" id="IPR027113">
    <property type="entry name" value="Transc_fact_NFYB/HAP3"/>
</dbReference>
<dbReference type="Proteomes" id="UP000682877">
    <property type="component" value="Chromosome 4"/>
</dbReference>
<feature type="region of interest" description="Disordered" evidence="8">
    <location>
        <begin position="1"/>
        <end position="23"/>
    </location>
</feature>
<dbReference type="EMBL" id="LR999454">
    <property type="protein sequence ID" value="CAE6037924.1"/>
    <property type="molecule type" value="Genomic_DNA"/>
</dbReference>
<dbReference type="InterPro" id="IPR009072">
    <property type="entry name" value="Histone-fold"/>
</dbReference>